<organism evidence="2 3">
    <name type="scientific">Streptomyces phage Paedore</name>
    <dbReference type="NCBI Taxonomy" id="2108134"/>
    <lineage>
        <taxon>Viruses</taxon>
        <taxon>Duplodnaviria</taxon>
        <taxon>Heunggongvirae</taxon>
        <taxon>Uroviricota</taxon>
        <taxon>Caudoviricetes</taxon>
        <taxon>Arquatrovirinae</taxon>
        <taxon>Arequatrovirus</taxon>
        <taxon>Arequatrovirus paedore</taxon>
    </lineage>
</organism>
<protein>
    <recommendedName>
        <fullName evidence="1">DUF7848 domain-containing protein</fullName>
    </recommendedName>
</protein>
<name>A0A2P1JTV3_9CAUD</name>
<dbReference type="Proteomes" id="UP000240673">
    <property type="component" value="Segment"/>
</dbReference>
<keyword evidence="3" id="KW-1185">Reference proteome</keyword>
<evidence type="ECO:0000259" key="1">
    <source>
        <dbReference type="Pfam" id="PF25232"/>
    </source>
</evidence>
<dbReference type="Pfam" id="PF25232">
    <property type="entry name" value="DUF7848"/>
    <property type="match status" value="1"/>
</dbReference>
<evidence type="ECO:0000313" key="2">
    <source>
        <dbReference type="EMBL" id="AVO22534.1"/>
    </source>
</evidence>
<dbReference type="InterPro" id="IPR057170">
    <property type="entry name" value="DUF7848"/>
</dbReference>
<dbReference type="EMBL" id="MH001460">
    <property type="protein sequence ID" value="AVO22534.1"/>
    <property type="molecule type" value="Genomic_DNA"/>
</dbReference>
<dbReference type="KEGG" id="vg:64471854"/>
<evidence type="ECO:0000313" key="3">
    <source>
        <dbReference type="Proteomes" id="UP000240673"/>
    </source>
</evidence>
<accession>A0A2P1JTV3</accession>
<feature type="domain" description="DUF7848" evidence="1">
    <location>
        <begin position="1"/>
        <end position="78"/>
    </location>
</feature>
<gene>
    <name evidence="2" type="primary">51</name>
    <name evidence="2" type="ORF">PBI_PAEDORE_51</name>
</gene>
<reference evidence="2 3" key="1">
    <citation type="submission" date="2018-02" db="EMBL/GenBank/DDBJ databases">
        <authorList>
            <person name="Zack K.M."/>
            <person name="Dedrick R.M."/>
            <person name="Ward M."/>
            <person name="Garlena R.A."/>
            <person name="Russell D.A."/>
            <person name="Pope W.H."/>
            <person name="Jacobs-Sera D."/>
            <person name="Hatfull G.F."/>
        </authorList>
    </citation>
    <scope>NUCLEOTIDE SEQUENCE [LARGE SCALE GENOMIC DNA]</scope>
</reference>
<sequence>MMSTRAVVRSVTWTVAPDKEPDAEPTTYAMRCVVCSEESERSENWEAPQTWVLNHCGRNPSHHSFREIITRPWRTWMNA</sequence>
<dbReference type="GeneID" id="64471854"/>
<dbReference type="RefSeq" id="YP_010055917.1">
    <property type="nucleotide sequence ID" value="NC_054671.1"/>
</dbReference>
<proteinExistence type="predicted"/>